<evidence type="ECO:0000313" key="2">
    <source>
        <dbReference type="EMBL" id="AJD46514.1"/>
    </source>
</evidence>
<organism evidence="2 3">
    <name type="scientific">Isoalcanivorax pacificus W11-5</name>
    <dbReference type="NCBI Taxonomy" id="391936"/>
    <lineage>
        <taxon>Bacteria</taxon>
        <taxon>Pseudomonadati</taxon>
        <taxon>Pseudomonadota</taxon>
        <taxon>Gammaproteobacteria</taxon>
        <taxon>Oceanospirillales</taxon>
        <taxon>Alcanivoracaceae</taxon>
        <taxon>Isoalcanivorax</taxon>
    </lineage>
</organism>
<proteinExistence type="predicted"/>
<dbReference type="OrthoDB" id="9857919at2"/>
<dbReference type="HOGENOM" id="CLU_187379_0_0_6"/>
<feature type="transmembrane region" description="Helical" evidence="1">
    <location>
        <begin position="42"/>
        <end position="63"/>
    </location>
</feature>
<dbReference type="RefSeq" id="WP_008739065.1">
    <property type="nucleotide sequence ID" value="NZ_CP004387.1"/>
</dbReference>
<dbReference type="STRING" id="391936.S7S_00450"/>
<keyword evidence="1" id="KW-0472">Membrane</keyword>
<keyword evidence="3" id="KW-1185">Reference proteome</keyword>
<reference evidence="2 3" key="1">
    <citation type="journal article" date="2012" name="J. Bacteriol.">
        <title>Genome sequence of an alkane-degrading bacterium, Alcanivorax pacificus type strain W11-5, isolated from deep sea sediment.</title>
        <authorList>
            <person name="Lai Q."/>
            <person name="Shao Z."/>
        </authorList>
    </citation>
    <scope>NUCLEOTIDE SEQUENCE [LARGE SCALE GENOMIC DNA]</scope>
    <source>
        <strain evidence="2 3">W11-5</strain>
    </source>
</reference>
<gene>
    <name evidence="2" type="ORF">S7S_00450</name>
</gene>
<protein>
    <recommendedName>
        <fullName evidence="4">Flp/Fap pilin component</fullName>
    </recommendedName>
</protein>
<dbReference type="Proteomes" id="UP000006764">
    <property type="component" value="Chromosome"/>
</dbReference>
<evidence type="ECO:0008006" key="4">
    <source>
        <dbReference type="Google" id="ProtNLM"/>
    </source>
</evidence>
<dbReference type="EMBL" id="CP004387">
    <property type="protein sequence ID" value="AJD46514.1"/>
    <property type="molecule type" value="Genomic_DNA"/>
</dbReference>
<keyword evidence="1" id="KW-0812">Transmembrane</keyword>
<name>A0A0B4XES5_9GAMM</name>
<evidence type="ECO:0000256" key="1">
    <source>
        <dbReference type="SAM" id="Phobius"/>
    </source>
</evidence>
<dbReference type="KEGG" id="apac:S7S_00450"/>
<keyword evidence="1" id="KW-1133">Transmembrane helix</keyword>
<accession>A0A0B4XES5</accession>
<dbReference type="AlphaFoldDB" id="A0A0B4XES5"/>
<evidence type="ECO:0000313" key="3">
    <source>
        <dbReference type="Proteomes" id="UP000006764"/>
    </source>
</evidence>
<sequence length="91" mass="9930">MKMLIQIASVFTFLYRGLLQLARVVASRTQVASWSARDRQKGASALEYIILAATIIIIIGVLATNNTVKETLEAAFEKLFRDAADMPAGEG</sequence>